<dbReference type="HOGENOM" id="CLU_155761_2_1_2"/>
<dbReference type="GeneID" id="14309676"/>
<keyword evidence="2" id="KW-1185">Reference proteome</keyword>
<dbReference type="SUPFAM" id="SSF143011">
    <property type="entry name" value="RelE-like"/>
    <property type="match status" value="1"/>
</dbReference>
<evidence type="ECO:0000313" key="2">
    <source>
        <dbReference type="Proteomes" id="UP000010824"/>
    </source>
</evidence>
<dbReference type="OrthoDB" id="228407at2157"/>
<dbReference type="Gene3D" id="3.30.2310.20">
    <property type="entry name" value="RelE-like"/>
    <property type="match status" value="1"/>
</dbReference>
<dbReference type="AlphaFoldDB" id="L0HJP6"/>
<reference evidence="1 2" key="2">
    <citation type="journal article" date="2014" name="Genome Announc.">
        <title>Complete Genome Sequence of Methanoregula formicica SMSPT, a Mesophilic Hydrogenotrophic Methanogen Isolated from a Methanogenic Upflow Anaerobic Sludge Blanket Reactor.</title>
        <authorList>
            <person name="Yamamoto K."/>
            <person name="Tamaki H."/>
            <person name="Cadillo-Quiroz H."/>
            <person name="Imachi H."/>
            <person name="Kyrpides N."/>
            <person name="Woyke T."/>
            <person name="Goodwin L."/>
            <person name="Zinder S.H."/>
            <person name="Kamagata Y."/>
            <person name="Liu W.T."/>
        </authorList>
    </citation>
    <scope>NUCLEOTIDE SEQUENCE [LARGE SCALE GENOMIC DNA]</scope>
    <source>
        <strain evidence="2">DSM 22288 / NBRC 105244 / SMSP</strain>
    </source>
</reference>
<dbReference type="PANTHER" id="PTHR38813">
    <property type="match status" value="1"/>
</dbReference>
<reference evidence="2" key="1">
    <citation type="submission" date="2011-12" db="EMBL/GenBank/DDBJ databases">
        <title>Complete sequence of Methanoregula formicicum SMSP.</title>
        <authorList>
            <person name="Lucas S."/>
            <person name="Han J."/>
            <person name="Lapidus A."/>
            <person name="Cheng J.-F."/>
            <person name="Goodwin L."/>
            <person name="Pitluck S."/>
            <person name="Peters L."/>
            <person name="Ovchinnikova G."/>
            <person name="Teshima H."/>
            <person name="Detter J.C."/>
            <person name="Han C."/>
            <person name="Tapia R."/>
            <person name="Land M."/>
            <person name="Hauser L."/>
            <person name="Kyrpides N."/>
            <person name="Ivanova N."/>
            <person name="Pagani I."/>
            <person name="Imachi H."/>
            <person name="Tamaki H."/>
            <person name="Sekiguchi Y."/>
            <person name="Kamagata Y."/>
            <person name="Cadillo-Quiroz H."/>
            <person name="Zinder S."/>
            <person name="Liu W.-T."/>
            <person name="Woyke T."/>
        </authorList>
    </citation>
    <scope>NUCLEOTIDE SEQUENCE [LARGE SCALE GENOMIC DNA]</scope>
    <source>
        <strain evidence="2">DSM 22288 / NBRC 105244 / SMSP</strain>
    </source>
</reference>
<dbReference type="Proteomes" id="UP000010824">
    <property type="component" value="Chromosome"/>
</dbReference>
<dbReference type="EMBL" id="CP003167">
    <property type="protein sequence ID" value="AGB03289.1"/>
    <property type="molecule type" value="Genomic_DNA"/>
</dbReference>
<organism evidence="1 2">
    <name type="scientific">Methanoregula formicica (strain DSM 22288 / NBRC 105244 / SMSP)</name>
    <dbReference type="NCBI Taxonomy" id="593750"/>
    <lineage>
        <taxon>Archaea</taxon>
        <taxon>Methanobacteriati</taxon>
        <taxon>Methanobacteriota</taxon>
        <taxon>Stenosarchaea group</taxon>
        <taxon>Methanomicrobia</taxon>
        <taxon>Methanomicrobiales</taxon>
        <taxon>Methanoregulaceae</taxon>
        <taxon>Methanoregula</taxon>
    </lineage>
</organism>
<dbReference type="InterPro" id="IPR035093">
    <property type="entry name" value="RelE/ParE_toxin_dom_sf"/>
</dbReference>
<evidence type="ECO:0000313" key="1">
    <source>
        <dbReference type="EMBL" id="AGB03289.1"/>
    </source>
</evidence>
<dbReference type="InParanoid" id="L0HJP6"/>
<protein>
    <submittedName>
        <fullName evidence="1">Cytotoxic translational repressor of toxin-antitoxin stability system</fullName>
    </submittedName>
</protein>
<sequence>MIVHIEKGVIKTLSKYPEKIRVQIFRHIQKLADPYSAPDVECLSPKKHIWRMHVGRSYTIIFLIRKESDAVFVLEVPTIEQAHKRYGRYY</sequence>
<accession>L0HJP6</accession>
<dbReference type="PANTHER" id="PTHR38813:SF1">
    <property type="entry name" value="TOXIN RELE1-RELATED"/>
    <property type="match status" value="1"/>
</dbReference>
<dbReference type="eggNOG" id="arCOG01665">
    <property type="taxonomic scope" value="Archaea"/>
</dbReference>
<proteinExistence type="predicted"/>
<gene>
    <name evidence="1" type="ordered locus">Metfor_2284</name>
</gene>
<dbReference type="KEGG" id="mfo:Metfor_2284"/>
<dbReference type="InterPro" id="IPR052747">
    <property type="entry name" value="TA_system_RelE_toxin"/>
</dbReference>
<dbReference type="RefSeq" id="WP_015286252.1">
    <property type="nucleotide sequence ID" value="NC_019943.1"/>
</dbReference>
<name>L0HJP6_METFS</name>